<dbReference type="Proteomes" id="UP000789860">
    <property type="component" value="Unassembled WGS sequence"/>
</dbReference>
<reference evidence="1" key="1">
    <citation type="submission" date="2021-06" db="EMBL/GenBank/DDBJ databases">
        <authorList>
            <person name="Kallberg Y."/>
            <person name="Tangrot J."/>
            <person name="Rosling A."/>
        </authorList>
    </citation>
    <scope>NUCLEOTIDE SEQUENCE</scope>
    <source>
        <strain evidence="1">AU212A</strain>
    </source>
</reference>
<accession>A0ACA9LUK4</accession>
<feature type="non-terminal residue" evidence="1">
    <location>
        <position position="1"/>
    </location>
</feature>
<proteinExistence type="predicted"/>
<protein>
    <submittedName>
        <fullName evidence="1">7096_t:CDS:1</fullName>
    </submittedName>
</protein>
<keyword evidence="2" id="KW-1185">Reference proteome</keyword>
<feature type="non-terminal residue" evidence="1">
    <location>
        <position position="67"/>
    </location>
</feature>
<evidence type="ECO:0000313" key="2">
    <source>
        <dbReference type="Proteomes" id="UP000789860"/>
    </source>
</evidence>
<name>A0ACA9LUK4_9GLOM</name>
<comment type="caution">
    <text evidence="1">The sequence shown here is derived from an EMBL/GenBank/DDBJ whole genome shotgun (WGS) entry which is preliminary data.</text>
</comment>
<sequence>AIKRCSICKKIGHNKNKCPNNLGLIEESSSTSNPSNFMSDMFIHSHDGEILGKAKHEPRSRQALTFD</sequence>
<evidence type="ECO:0000313" key="1">
    <source>
        <dbReference type="EMBL" id="CAG8545260.1"/>
    </source>
</evidence>
<dbReference type="EMBL" id="CAJVPM010007399">
    <property type="protein sequence ID" value="CAG8545260.1"/>
    <property type="molecule type" value="Genomic_DNA"/>
</dbReference>
<gene>
    <name evidence="1" type="ORF">SCALOS_LOCUS4987</name>
</gene>
<organism evidence="1 2">
    <name type="scientific">Scutellospora calospora</name>
    <dbReference type="NCBI Taxonomy" id="85575"/>
    <lineage>
        <taxon>Eukaryota</taxon>
        <taxon>Fungi</taxon>
        <taxon>Fungi incertae sedis</taxon>
        <taxon>Mucoromycota</taxon>
        <taxon>Glomeromycotina</taxon>
        <taxon>Glomeromycetes</taxon>
        <taxon>Diversisporales</taxon>
        <taxon>Gigasporaceae</taxon>
        <taxon>Scutellospora</taxon>
    </lineage>
</organism>